<dbReference type="GO" id="GO:0000978">
    <property type="term" value="F:RNA polymerase II cis-regulatory region sequence-specific DNA binding"/>
    <property type="evidence" value="ECO:0007669"/>
    <property type="project" value="TreeGrafter"/>
</dbReference>
<organism evidence="14 15">
    <name type="scientific">Holothuria leucospilota</name>
    <name type="common">Black long sea cucumber</name>
    <name type="synonym">Mertensiothuria leucospilota</name>
    <dbReference type="NCBI Taxonomy" id="206669"/>
    <lineage>
        <taxon>Eukaryota</taxon>
        <taxon>Metazoa</taxon>
        <taxon>Echinodermata</taxon>
        <taxon>Eleutherozoa</taxon>
        <taxon>Echinozoa</taxon>
        <taxon>Holothuroidea</taxon>
        <taxon>Aspidochirotacea</taxon>
        <taxon>Aspidochirotida</taxon>
        <taxon>Holothuriidae</taxon>
        <taxon>Holothuria</taxon>
    </lineage>
</organism>
<dbReference type="FunFam" id="3.30.160.60:FF:001370">
    <property type="entry name" value="Zinc finger protein"/>
    <property type="match status" value="1"/>
</dbReference>
<keyword evidence="4" id="KW-0677">Repeat</keyword>
<feature type="domain" description="C2H2-type" evidence="13">
    <location>
        <begin position="207"/>
        <end position="234"/>
    </location>
</feature>
<feature type="domain" description="C2H2-type" evidence="13">
    <location>
        <begin position="405"/>
        <end position="432"/>
    </location>
</feature>
<evidence type="ECO:0000313" key="14">
    <source>
        <dbReference type="EMBL" id="KAJ8042015.1"/>
    </source>
</evidence>
<feature type="compositionally biased region" description="Basic residues" evidence="12">
    <location>
        <begin position="101"/>
        <end position="112"/>
    </location>
</feature>
<evidence type="ECO:0000256" key="1">
    <source>
        <dbReference type="ARBA" id="ARBA00004123"/>
    </source>
</evidence>
<dbReference type="GO" id="GO:0008270">
    <property type="term" value="F:zinc ion binding"/>
    <property type="evidence" value="ECO:0007669"/>
    <property type="project" value="UniProtKB-KW"/>
</dbReference>
<dbReference type="PROSITE" id="PS50157">
    <property type="entry name" value="ZINC_FINGER_C2H2_2"/>
    <property type="match status" value="9"/>
</dbReference>
<sequence length="866" mass="96905">MATMSPAEEEDVHFCMRCKTEVHGLEKYIQHRKDGCPGGRRASARESAARAKSRLDKENLSEGESKVEEDVKPEELLEAMTAQEPDDSLMETETDAEPFRTRRPRRKQKTPKVRALYVDHDGISDDEPEVKYKPSKRGRKPKGGRKSSTKGSKSSGTPKKVPKKEKQIYTCDCCGFVSYTEKRLTAHNNTAMHQEMVARDGGASRVFNCHMCQESFCLERALRTHNRVHSANAVCQECQTSFQTKSSLRKHLEETGHTTKYTCSVCNKDFPIEAHLKVHMTVHMEEKPFACNQCEFKTKRRADLNIHLKRHMGIKPFKCTLCPFKSVKRSVLTRHMETHKNRPRDLICEVCGAAYCSKMVLQHHIFTQHQNGRRYPCDFEGCTYIFCYKSELVAHQRSHTKEKPFLCSVCGYEGSNTYALTKHMRIHTKEKPFTCPFPSCNYASRFSAHLVRHKRLHTGEKPYKCPFCNYRCNAQENLRKHVRNTKKHAGKNMYMCKDCEFTTNSYKELVHHTRSRHGSEYIKLQDVSRACGIFQPGAMSNEGSSNIIDQAFAESLGTADGMPEDGDSAPKKAHQAEKDGGQDVREEVEAELVIDQSGIIQQAITQARNNSLAANQEMRNGEQQQQQFQIPAAPQGTTDYLVIGQVYGGRGDQHQMEAAPQQLEIVSSGAASATQSVAEAMRCLAQGFDDRSQQVSFVVTNIVHKDGVLPVQGTAPQSQEVAIHTIPQSNAAGQYGFYQAREALPSHSRSGPDAPVATPVQLIAATPVSSHHHYPQQDGGRGEVNAASMPTTSYQTVAIEALPTTSREVQQVVAPTNGGGSHLPFSQSLVQAVQRVRETTDEVTAVTILEEMDANADRILQQKDNN</sequence>
<evidence type="ECO:0000256" key="6">
    <source>
        <dbReference type="ARBA" id="ARBA00022833"/>
    </source>
</evidence>
<evidence type="ECO:0000256" key="11">
    <source>
        <dbReference type="PROSITE-ProRule" id="PRU00042"/>
    </source>
</evidence>
<dbReference type="Proteomes" id="UP001152320">
    <property type="component" value="Chromosome 5"/>
</dbReference>
<feature type="domain" description="C2H2-type" evidence="13">
    <location>
        <begin position="433"/>
        <end position="462"/>
    </location>
</feature>
<gene>
    <name evidence="14" type="ORF">HOLleu_12978</name>
</gene>
<proteinExistence type="inferred from homology"/>
<dbReference type="InterPro" id="IPR013087">
    <property type="entry name" value="Znf_C2H2_type"/>
</dbReference>
<evidence type="ECO:0000256" key="8">
    <source>
        <dbReference type="ARBA" id="ARBA00023125"/>
    </source>
</evidence>
<feature type="domain" description="C2H2-type" evidence="13">
    <location>
        <begin position="261"/>
        <end position="288"/>
    </location>
</feature>
<feature type="domain" description="C2H2-type" evidence="13">
    <location>
        <begin position="375"/>
        <end position="404"/>
    </location>
</feature>
<dbReference type="GO" id="GO:0005634">
    <property type="term" value="C:nucleus"/>
    <property type="evidence" value="ECO:0007669"/>
    <property type="project" value="UniProtKB-SubCell"/>
</dbReference>
<evidence type="ECO:0000313" key="15">
    <source>
        <dbReference type="Proteomes" id="UP001152320"/>
    </source>
</evidence>
<keyword evidence="6" id="KW-0862">Zinc</keyword>
<dbReference type="AlphaFoldDB" id="A0A9Q1HDH5"/>
<feature type="domain" description="C2H2-type" evidence="13">
    <location>
        <begin position="289"/>
        <end position="316"/>
    </location>
</feature>
<evidence type="ECO:0000259" key="13">
    <source>
        <dbReference type="PROSITE" id="PS50157"/>
    </source>
</evidence>
<dbReference type="InterPro" id="IPR036236">
    <property type="entry name" value="Znf_C2H2_sf"/>
</dbReference>
<dbReference type="GO" id="GO:0000981">
    <property type="term" value="F:DNA-binding transcription factor activity, RNA polymerase II-specific"/>
    <property type="evidence" value="ECO:0007669"/>
    <property type="project" value="TreeGrafter"/>
</dbReference>
<feature type="region of interest" description="Disordered" evidence="12">
    <location>
        <begin position="31"/>
        <end position="161"/>
    </location>
</feature>
<evidence type="ECO:0000256" key="12">
    <source>
        <dbReference type="SAM" id="MobiDB-lite"/>
    </source>
</evidence>
<dbReference type="InterPro" id="IPR050527">
    <property type="entry name" value="Snail/Krueppel_Znf"/>
</dbReference>
<feature type="domain" description="C2H2-type" evidence="13">
    <location>
        <begin position="233"/>
        <end position="262"/>
    </location>
</feature>
<keyword evidence="3" id="KW-0479">Metal-binding</keyword>
<evidence type="ECO:0000256" key="5">
    <source>
        <dbReference type="ARBA" id="ARBA00022771"/>
    </source>
</evidence>
<evidence type="ECO:0000256" key="4">
    <source>
        <dbReference type="ARBA" id="ARBA00022737"/>
    </source>
</evidence>
<accession>A0A9Q1HDH5</accession>
<evidence type="ECO:0000256" key="9">
    <source>
        <dbReference type="ARBA" id="ARBA00023163"/>
    </source>
</evidence>
<dbReference type="PROSITE" id="PS00028">
    <property type="entry name" value="ZINC_FINGER_C2H2_1"/>
    <property type="match status" value="5"/>
</dbReference>
<keyword evidence="8" id="KW-0238">DNA-binding</keyword>
<keyword evidence="9" id="KW-0804">Transcription</keyword>
<keyword evidence="15" id="KW-1185">Reference proteome</keyword>
<evidence type="ECO:0000256" key="3">
    <source>
        <dbReference type="ARBA" id="ARBA00022723"/>
    </source>
</evidence>
<evidence type="ECO:0000256" key="2">
    <source>
        <dbReference type="ARBA" id="ARBA00006991"/>
    </source>
</evidence>
<comment type="caution">
    <text evidence="14">The sequence shown here is derived from an EMBL/GenBank/DDBJ whole genome shotgun (WGS) entry which is preliminary data.</text>
</comment>
<keyword evidence="10" id="KW-0539">Nucleus</keyword>
<reference evidence="14" key="1">
    <citation type="submission" date="2021-10" db="EMBL/GenBank/DDBJ databases">
        <title>Tropical sea cucumber genome reveals ecological adaptation and Cuvierian tubules defense mechanism.</title>
        <authorList>
            <person name="Chen T."/>
        </authorList>
    </citation>
    <scope>NUCLEOTIDE SEQUENCE</scope>
    <source>
        <strain evidence="14">Nanhai2018</strain>
        <tissue evidence="14">Muscle</tissue>
    </source>
</reference>
<dbReference type="PANTHER" id="PTHR24388:SF102">
    <property type="entry name" value="ZINC FINGER PROTEIN 407"/>
    <property type="match status" value="1"/>
</dbReference>
<dbReference type="Gene3D" id="3.30.160.60">
    <property type="entry name" value="Classic Zinc Finger"/>
    <property type="match status" value="8"/>
</dbReference>
<dbReference type="FunFam" id="3.30.160.60:FF:002343">
    <property type="entry name" value="Zinc finger protein 33A"/>
    <property type="match status" value="1"/>
</dbReference>
<keyword evidence="7" id="KW-0805">Transcription regulation</keyword>
<comment type="similarity">
    <text evidence="2">Belongs to the krueppel C2H2-type zinc-finger protein family.</text>
</comment>
<feature type="compositionally biased region" description="Low complexity" evidence="12">
    <location>
        <begin position="149"/>
        <end position="159"/>
    </location>
</feature>
<feature type="compositionally biased region" description="Basic and acidic residues" evidence="12">
    <location>
        <begin position="568"/>
        <end position="583"/>
    </location>
</feature>
<evidence type="ECO:0000256" key="7">
    <source>
        <dbReference type="ARBA" id="ARBA00023015"/>
    </source>
</evidence>
<feature type="compositionally biased region" description="Basic and acidic residues" evidence="12">
    <location>
        <begin position="43"/>
        <end position="75"/>
    </location>
</feature>
<protein>
    <recommendedName>
        <fullName evidence="13">C2H2-type domain-containing protein</fullName>
    </recommendedName>
</protein>
<feature type="region of interest" description="Disordered" evidence="12">
    <location>
        <begin position="557"/>
        <end position="583"/>
    </location>
</feature>
<feature type="domain" description="C2H2-type" evidence="13">
    <location>
        <begin position="463"/>
        <end position="493"/>
    </location>
</feature>
<dbReference type="OrthoDB" id="7788172at2759"/>
<dbReference type="EMBL" id="JAIZAY010000005">
    <property type="protein sequence ID" value="KAJ8042015.1"/>
    <property type="molecule type" value="Genomic_DNA"/>
</dbReference>
<dbReference type="SUPFAM" id="SSF57667">
    <property type="entry name" value="beta-beta-alpha zinc fingers"/>
    <property type="match status" value="7"/>
</dbReference>
<dbReference type="PANTHER" id="PTHR24388">
    <property type="entry name" value="ZINC FINGER PROTEIN"/>
    <property type="match status" value="1"/>
</dbReference>
<dbReference type="SMART" id="SM00355">
    <property type="entry name" value="ZnF_C2H2"/>
    <property type="match status" value="12"/>
</dbReference>
<name>A0A9Q1HDH5_HOLLE</name>
<feature type="domain" description="C2H2-type" evidence="13">
    <location>
        <begin position="317"/>
        <end position="344"/>
    </location>
</feature>
<feature type="compositionally biased region" description="Basic residues" evidence="12">
    <location>
        <begin position="133"/>
        <end position="148"/>
    </location>
</feature>
<dbReference type="Pfam" id="PF00096">
    <property type="entry name" value="zf-C2H2"/>
    <property type="match status" value="4"/>
</dbReference>
<comment type="subcellular location">
    <subcellularLocation>
        <location evidence="1">Nucleus</location>
    </subcellularLocation>
</comment>
<feature type="compositionally biased region" description="Acidic residues" evidence="12">
    <location>
        <begin position="84"/>
        <end position="96"/>
    </location>
</feature>
<evidence type="ECO:0000256" key="10">
    <source>
        <dbReference type="ARBA" id="ARBA00023242"/>
    </source>
</evidence>
<keyword evidence="5 11" id="KW-0863">Zinc-finger</keyword>